<dbReference type="OrthoDB" id="2985618at2"/>
<reference evidence="2 3" key="1">
    <citation type="submission" date="2016-11" db="EMBL/GenBank/DDBJ databases">
        <authorList>
            <person name="Jaros S."/>
            <person name="Januszkiewicz K."/>
            <person name="Wedrychowicz H."/>
        </authorList>
    </citation>
    <scope>NUCLEOTIDE SEQUENCE [LARGE SCALE GENOMIC DNA]</scope>
    <source>
        <strain evidence="2 3">DSM 44666</strain>
    </source>
</reference>
<evidence type="ECO:0000256" key="1">
    <source>
        <dbReference type="SAM" id="Phobius"/>
    </source>
</evidence>
<gene>
    <name evidence="2" type="ORF">SAMN05444392_104120</name>
</gene>
<keyword evidence="1" id="KW-1133">Transmembrane helix</keyword>
<organism evidence="2 3">
    <name type="scientific">Seinonella peptonophila</name>
    <dbReference type="NCBI Taxonomy" id="112248"/>
    <lineage>
        <taxon>Bacteria</taxon>
        <taxon>Bacillati</taxon>
        <taxon>Bacillota</taxon>
        <taxon>Bacilli</taxon>
        <taxon>Bacillales</taxon>
        <taxon>Thermoactinomycetaceae</taxon>
        <taxon>Seinonella</taxon>
    </lineage>
</organism>
<sequence>MNLTECLQELYYELNHLHIFYETKQMPQSRNQVFFGDEVLAYYTDQLITHAQGDIFESTSEMLYYLDESFFFEDITIKNYEFYFEDLSPDACLSFIIFYCRHRGIPIKDFPYDWIDYSIRWELGDVKTTGKPFESWGCFHSALAHSFYIIEEQMDSYGKIDTIVDPNNVLDGLKACISLAVSLLIENVPPYNLPFLEHIDEFNRALSYLKMEYQKYILRLKKATITQLELPMIDSEKTMLVNAFIITENTYIGLLKSFLIHEEEHSWLQSGFQFFAIHRPELKGTGRDIVIQVDARLKVHLRDLWEMLEDLENERWLGTRPQVKISPDRFIATQPWNDRWDTYHTITAPKMIDERTFGSKLEWSDVVGAIWELYNPAKSITVNPFFHDGSIGAPCRIYECKPILSNKKYLTAAKWNSLGQQQILVTSPTMQRYLAVCASGQYQDQVPPIYPLPSPESFDFLEIPSGFIVIHPEGVFILDDWNNKNLDLTTYRKEMQKIVKRFIAFQEIHRECIMIMNKVQNWLFEGQALSSAKIREINNWLTLNKTKIRHTILTTMFSSNDYYLQLFRDTIEKRWAIQTQLNELYDTVSELEQMVENHTNMKSNRLIVLITIFGFPVMLFSSLFQMIFEDVPSPKWLGVHWVGLFMFIGLSLISIWAINRYLNVSTKSEHKAIKKARDRS</sequence>
<evidence type="ECO:0008006" key="4">
    <source>
        <dbReference type="Google" id="ProtNLM"/>
    </source>
</evidence>
<protein>
    <recommendedName>
        <fullName evidence="4">CorA-like Mg2+ transporter protein</fullName>
    </recommendedName>
</protein>
<dbReference type="EMBL" id="FQVL01000004">
    <property type="protein sequence ID" value="SHE88415.1"/>
    <property type="molecule type" value="Genomic_DNA"/>
</dbReference>
<evidence type="ECO:0000313" key="2">
    <source>
        <dbReference type="EMBL" id="SHE88415.1"/>
    </source>
</evidence>
<feature type="transmembrane region" description="Helical" evidence="1">
    <location>
        <begin position="639"/>
        <end position="658"/>
    </location>
</feature>
<feature type="transmembrane region" description="Helical" evidence="1">
    <location>
        <begin position="606"/>
        <end position="627"/>
    </location>
</feature>
<proteinExistence type="predicted"/>
<evidence type="ECO:0000313" key="3">
    <source>
        <dbReference type="Proteomes" id="UP000184476"/>
    </source>
</evidence>
<name>A0A1M4X4N3_9BACL</name>
<dbReference type="Proteomes" id="UP000184476">
    <property type="component" value="Unassembled WGS sequence"/>
</dbReference>
<keyword evidence="1" id="KW-0472">Membrane</keyword>
<dbReference type="AlphaFoldDB" id="A0A1M4X4N3"/>
<keyword evidence="3" id="KW-1185">Reference proteome</keyword>
<accession>A0A1M4X4N3</accession>
<dbReference type="RefSeq" id="WP_073154512.1">
    <property type="nucleotide sequence ID" value="NZ_FQVL01000004.1"/>
</dbReference>
<keyword evidence="1" id="KW-0812">Transmembrane</keyword>